<dbReference type="PANTHER" id="PTHR10578:SF149">
    <property type="entry name" value="2-HYDROXYACID OXIDASE 2"/>
    <property type="match status" value="1"/>
</dbReference>
<dbReference type="GO" id="GO:0003973">
    <property type="term" value="F:(S)-2-hydroxy-acid oxidase activity"/>
    <property type="evidence" value="ECO:0007669"/>
    <property type="project" value="TreeGrafter"/>
</dbReference>
<dbReference type="EMBL" id="CAVP010059683">
    <property type="protein sequence ID" value="CDL95993.1"/>
    <property type="molecule type" value="Genomic_DNA"/>
</dbReference>
<organism evidence="3">
    <name type="scientific">Haemonchus contortus</name>
    <name type="common">Barber pole worm</name>
    <dbReference type="NCBI Taxonomy" id="6289"/>
    <lineage>
        <taxon>Eukaryota</taxon>
        <taxon>Metazoa</taxon>
        <taxon>Ecdysozoa</taxon>
        <taxon>Nematoda</taxon>
        <taxon>Chromadorea</taxon>
        <taxon>Rhabditida</taxon>
        <taxon>Rhabditina</taxon>
        <taxon>Rhabditomorpha</taxon>
        <taxon>Strongyloidea</taxon>
        <taxon>Trichostrongylidae</taxon>
        <taxon>Haemonchus</taxon>
    </lineage>
</organism>
<dbReference type="SUPFAM" id="SSF51395">
    <property type="entry name" value="FMN-linked oxidoreductases"/>
    <property type="match status" value="1"/>
</dbReference>
<dbReference type="InterPro" id="IPR000262">
    <property type="entry name" value="FMN-dep_DH"/>
</dbReference>
<evidence type="ECO:0000259" key="2">
    <source>
        <dbReference type="Pfam" id="PF01070"/>
    </source>
</evidence>
<feature type="domain" description="FMN-dependent dehydrogenase" evidence="2">
    <location>
        <begin position="51"/>
        <end position="115"/>
    </location>
</feature>
<evidence type="ECO:0000313" key="3">
    <source>
        <dbReference type="EMBL" id="CDL95993.1"/>
    </source>
</evidence>
<proteinExistence type="predicted"/>
<dbReference type="InterPro" id="IPR013785">
    <property type="entry name" value="Aldolase_TIM"/>
</dbReference>
<dbReference type="GO" id="GO:0005782">
    <property type="term" value="C:peroxisomal matrix"/>
    <property type="evidence" value="ECO:0007669"/>
    <property type="project" value="TreeGrafter"/>
</dbReference>
<gene>
    <name evidence="3" type="ORF">HCOI_01676200</name>
</gene>
<protein>
    <submittedName>
        <fullName evidence="3">FMN-dependent dehydrogenase domain containing protein</fullName>
    </submittedName>
</protein>
<evidence type="ECO:0000256" key="1">
    <source>
        <dbReference type="ARBA" id="ARBA00001917"/>
    </source>
</evidence>
<accession>W6NF72</accession>
<sequence>MTPSTTRPPPLTIEDFRLEASTKLKKIARDYYEAGSDDQLTLNRNESAFKSFPIGIAPTAFHRMATKDGELSTVEGASATGTLMIASSWSTTSIEEIAMEAKEKNVELWFQKEVMPFIESIHTGLFVNNHGYEE</sequence>
<dbReference type="PANTHER" id="PTHR10578">
    <property type="entry name" value="S -2-HYDROXY-ACID OXIDASE-RELATED"/>
    <property type="match status" value="1"/>
</dbReference>
<comment type="cofactor">
    <cofactor evidence="1">
        <name>FMN</name>
        <dbReference type="ChEBI" id="CHEBI:58210"/>
    </cofactor>
</comment>
<dbReference type="Pfam" id="PF01070">
    <property type="entry name" value="FMN_dh"/>
    <property type="match status" value="1"/>
</dbReference>
<dbReference type="Gene3D" id="3.20.20.70">
    <property type="entry name" value="Aldolase class I"/>
    <property type="match status" value="2"/>
</dbReference>
<reference evidence="3" key="2">
    <citation type="submission" date="2013-05" db="EMBL/GenBank/DDBJ databases">
        <title>The genome and transcriptome of Haemonchus contortus: a key model parasite for drug and vaccine discovery.</title>
        <authorList>
            <person name="Laing R."/>
            <person name="Kikuchi T."/>
            <person name="Martinelli A."/>
            <person name="Tsai I.J."/>
            <person name="Beech R.N."/>
            <person name="Redman E."/>
            <person name="Holroyd N."/>
            <person name="Bartley D.J."/>
            <person name="Beasley H."/>
            <person name="Britton C."/>
            <person name="Curran D."/>
            <person name="Devaney E."/>
            <person name="Gilabert A."/>
            <person name="Jackson F."/>
            <person name="Hunt M."/>
            <person name="Johnston S."/>
            <person name="Kryukov I."/>
            <person name="Li K."/>
            <person name="Morrison A.A."/>
            <person name="Reid A.J."/>
            <person name="Sargison N."/>
            <person name="Saunders G."/>
            <person name="Wasmuth J.D."/>
            <person name="Wolstenholme A."/>
            <person name="Berriman M."/>
            <person name="Gilleard J.S."/>
            <person name="Cotton J.A."/>
        </authorList>
    </citation>
    <scope>NUCLEOTIDE SEQUENCE [LARGE SCALE GENOMIC DNA]</scope>
    <source>
        <strain evidence="3">ISE/inbred ISE</strain>
    </source>
</reference>
<dbReference type="AlphaFoldDB" id="W6NF72"/>
<dbReference type="GO" id="GO:0001561">
    <property type="term" value="P:fatty acid alpha-oxidation"/>
    <property type="evidence" value="ECO:0007669"/>
    <property type="project" value="TreeGrafter"/>
</dbReference>
<reference evidence="3" key="1">
    <citation type="submission" date="2013-03" db="EMBL/GenBank/DDBJ databases">
        <authorList>
            <person name="Aslett M."/>
        </authorList>
    </citation>
    <scope>NUCLEOTIDE SEQUENCE [LARGE SCALE GENOMIC DNA]</scope>
    <source>
        <strain evidence="3">ISE/inbred ISE</strain>
    </source>
</reference>
<name>W6NF72_HAECO</name>
<comment type="caution">
    <text evidence="3">The sequence shown here is derived from an EMBL/GenBank/DDBJ whole genome shotgun (WGS) entry which is preliminary data.</text>
</comment>